<dbReference type="PROSITE" id="PS50112">
    <property type="entry name" value="PAS"/>
    <property type="match status" value="1"/>
</dbReference>
<keyword evidence="2" id="KW-0067">ATP-binding</keyword>
<dbReference type="GO" id="GO:0005524">
    <property type="term" value="F:ATP binding"/>
    <property type="evidence" value="ECO:0007669"/>
    <property type="project" value="UniProtKB-KW"/>
</dbReference>
<dbReference type="InterPro" id="IPR013656">
    <property type="entry name" value="PAS_4"/>
</dbReference>
<dbReference type="AlphaFoldDB" id="A0A239A109"/>
<dbReference type="Pfam" id="PF25601">
    <property type="entry name" value="AAA_lid_14"/>
    <property type="match status" value="1"/>
</dbReference>
<dbReference type="InterPro" id="IPR035965">
    <property type="entry name" value="PAS-like_dom_sf"/>
</dbReference>
<feature type="region of interest" description="Disordered" evidence="5">
    <location>
        <begin position="402"/>
        <end position="428"/>
    </location>
</feature>
<dbReference type="Gene3D" id="3.40.50.300">
    <property type="entry name" value="P-loop containing nucleotide triphosphate hydrolases"/>
    <property type="match status" value="1"/>
</dbReference>
<dbReference type="SUPFAM" id="SSF52540">
    <property type="entry name" value="P-loop containing nucleoside triphosphate hydrolases"/>
    <property type="match status" value="1"/>
</dbReference>
<dbReference type="CDD" id="cd00130">
    <property type="entry name" value="PAS"/>
    <property type="match status" value="1"/>
</dbReference>
<evidence type="ECO:0000259" key="6">
    <source>
        <dbReference type="PROSITE" id="PS50045"/>
    </source>
</evidence>
<keyword evidence="3" id="KW-0805">Transcription regulation</keyword>
<dbReference type="RefSeq" id="WP_089273744.1">
    <property type="nucleotide sequence ID" value="NZ_FZOC01000003.1"/>
</dbReference>
<evidence type="ECO:0000256" key="2">
    <source>
        <dbReference type="ARBA" id="ARBA00022840"/>
    </source>
</evidence>
<dbReference type="SMART" id="SM00382">
    <property type="entry name" value="AAA"/>
    <property type="match status" value="1"/>
</dbReference>
<evidence type="ECO:0000256" key="4">
    <source>
        <dbReference type="ARBA" id="ARBA00023163"/>
    </source>
</evidence>
<evidence type="ECO:0000313" key="10">
    <source>
        <dbReference type="Proteomes" id="UP000198324"/>
    </source>
</evidence>
<feature type="domain" description="Sigma-54 factor interaction" evidence="6">
    <location>
        <begin position="158"/>
        <end position="385"/>
    </location>
</feature>
<keyword evidence="1" id="KW-0547">Nucleotide-binding</keyword>
<keyword evidence="4" id="KW-0804">Transcription</keyword>
<sequence length="428" mass="46953">MDDTMATREKQKPFAGLAAAGLERADLPRVLRDLPFGVAVLDCERRTLFLNTALERLTGFSSQEVAGVPCRHVLRGSFCLHQCPALPRQGEGCAARCSESREGTLINRHRRKVPVRLTSVPVQDADGALLCTLDVVEDLSALKELEGRLTRTAGPGAIVGRSAPMEHLLRILPAVAQSDAAVLLTGESGTGKDLLAEALHRASSRARESFVRVNATPMPEALLDVELFGQAASEDGAPPRPGKFQLAQNGTLYLSEIADMPLAQQGRLLRLLDEKAVVPAGGERPMRLNVRVVAATGRDPEALVKAGLLRQDLFHRLNAVRLHLPPLRERGEDVQFLLTHFLGLFATKLRKQVLGFSEEALRLLSSYDYPGNVRELRNMVEYAVMVCADELVLPEHLPPHVRFRPESPEQAPEALNDATPRPRHRKKA</sequence>
<accession>A0A239A109</accession>
<dbReference type="Gene3D" id="3.30.450.20">
    <property type="entry name" value="PAS domain"/>
    <property type="match status" value="1"/>
</dbReference>
<dbReference type="OrthoDB" id="9763792at2"/>
<evidence type="ECO:0000256" key="1">
    <source>
        <dbReference type="ARBA" id="ARBA00022741"/>
    </source>
</evidence>
<dbReference type="PANTHER" id="PTHR32071">
    <property type="entry name" value="TRANSCRIPTIONAL REGULATORY PROTEIN"/>
    <property type="match status" value="1"/>
</dbReference>
<dbReference type="Gene3D" id="1.10.8.60">
    <property type="match status" value="1"/>
</dbReference>
<dbReference type="InterPro" id="IPR027417">
    <property type="entry name" value="P-loop_NTPase"/>
</dbReference>
<dbReference type="InterPro" id="IPR025662">
    <property type="entry name" value="Sigma_54_int_dom_ATP-bd_1"/>
</dbReference>
<dbReference type="SUPFAM" id="SSF55785">
    <property type="entry name" value="PYP-like sensor domain (PAS domain)"/>
    <property type="match status" value="1"/>
</dbReference>
<dbReference type="FunFam" id="3.40.50.300:FF:000006">
    <property type="entry name" value="DNA-binding transcriptional regulator NtrC"/>
    <property type="match status" value="1"/>
</dbReference>
<dbReference type="InterPro" id="IPR003593">
    <property type="entry name" value="AAA+_ATPase"/>
</dbReference>
<feature type="domain" description="PAS" evidence="7">
    <location>
        <begin position="23"/>
        <end position="67"/>
    </location>
</feature>
<dbReference type="PROSITE" id="PS50113">
    <property type="entry name" value="PAC"/>
    <property type="match status" value="1"/>
</dbReference>
<dbReference type="PROSITE" id="PS50045">
    <property type="entry name" value="SIGMA54_INTERACT_4"/>
    <property type="match status" value="1"/>
</dbReference>
<dbReference type="PROSITE" id="PS00675">
    <property type="entry name" value="SIGMA54_INTERACT_1"/>
    <property type="match status" value="1"/>
</dbReference>
<dbReference type="CDD" id="cd00009">
    <property type="entry name" value="AAA"/>
    <property type="match status" value="1"/>
</dbReference>
<evidence type="ECO:0000259" key="8">
    <source>
        <dbReference type="PROSITE" id="PS50113"/>
    </source>
</evidence>
<evidence type="ECO:0000256" key="5">
    <source>
        <dbReference type="SAM" id="MobiDB-lite"/>
    </source>
</evidence>
<name>A0A239A109_9BACT</name>
<gene>
    <name evidence="9" type="ORF">SAMN04488503_1723</name>
</gene>
<evidence type="ECO:0000259" key="7">
    <source>
        <dbReference type="PROSITE" id="PS50112"/>
    </source>
</evidence>
<protein>
    <submittedName>
        <fullName evidence="9">PAS domain S-box-containing protein</fullName>
    </submittedName>
</protein>
<organism evidence="9 10">
    <name type="scientific">Humidesulfovibrio mexicanus</name>
    <dbReference type="NCBI Taxonomy" id="147047"/>
    <lineage>
        <taxon>Bacteria</taxon>
        <taxon>Pseudomonadati</taxon>
        <taxon>Thermodesulfobacteriota</taxon>
        <taxon>Desulfovibrionia</taxon>
        <taxon>Desulfovibrionales</taxon>
        <taxon>Desulfovibrionaceae</taxon>
        <taxon>Humidesulfovibrio</taxon>
    </lineage>
</organism>
<keyword evidence="10" id="KW-1185">Reference proteome</keyword>
<dbReference type="EMBL" id="FZOC01000003">
    <property type="protein sequence ID" value="SNR88704.1"/>
    <property type="molecule type" value="Genomic_DNA"/>
</dbReference>
<feature type="domain" description="PAC" evidence="8">
    <location>
        <begin position="99"/>
        <end position="151"/>
    </location>
</feature>
<dbReference type="Proteomes" id="UP000198324">
    <property type="component" value="Unassembled WGS sequence"/>
</dbReference>
<dbReference type="NCBIfam" id="TIGR00229">
    <property type="entry name" value="sensory_box"/>
    <property type="match status" value="1"/>
</dbReference>
<dbReference type="PROSITE" id="PS00688">
    <property type="entry name" value="SIGMA54_INTERACT_3"/>
    <property type="match status" value="1"/>
</dbReference>
<evidence type="ECO:0000313" key="9">
    <source>
        <dbReference type="EMBL" id="SNR88704.1"/>
    </source>
</evidence>
<reference evidence="9 10" key="1">
    <citation type="submission" date="2017-06" db="EMBL/GenBank/DDBJ databases">
        <authorList>
            <person name="Kim H.J."/>
            <person name="Triplett B.A."/>
        </authorList>
    </citation>
    <scope>NUCLEOTIDE SEQUENCE [LARGE SCALE GENOMIC DNA]</scope>
    <source>
        <strain evidence="9 10">DSM 13116</strain>
    </source>
</reference>
<dbReference type="InterPro" id="IPR000014">
    <property type="entry name" value="PAS"/>
</dbReference>
<evidence type="ECO:0000256" key="3">
    <source>
        <dbReference type="ARBA" id="ARBA00023015"/>
    </source>
</evidence>
<proteinExistence type="predicted"/>
<dbReference type="Pfam" id="PF00158">
    <property type="entry name" value="Sigma54_activat"/>
    <property type="match status" value="1"/>
</dbReference>
<dbReference type="InterPro" id="IPR025944">
    <property type="entry name" value="Sigma_54_int_dom_CS"/>
</dbReference>
<dbReference type="InterPro" id="IPR002078">
    <property type="entry name" value="Sigma_54_int"/>
</dbReference>
<dbReference type="Pfam" id="PF08448">
    <property type="entry name" value="PAS_4"/>
    <property type="match status" value="1"/>
</dbReference>
<dbReference type="GO" id="GO:0006355">
    <property type="term" value="P:regulation of DNA-templated transcription"/>
    <property type="evidence" value="ECO:0007669"/>
    <property type="project" value="InterPro"/>
</dbReference>
<dbReference type="InterPro" id="IPR000700">
    <property type="entry name" value="PAS-assoc_C"/>
</dbReference>
<dbReference type="InterPro" id="IPR058031">
    <property type="entry name" value="AAA_lid_NorR"/>
</dbReference>